<keyword evidence="1" id="KW-1133">Transmembrane helix</keyword>
<gene>
    <name evidence="2" type="ORF">SS44_13590</name>
</gene>
<name>A0AAE2JQA4_ENTCL</name>
<evidence type="ECO:0000313" key="3">
    <source>
        <dbReference type="Proteomes" id="UP000033344"/>
    </source>
</evidence>
<keyword evidence="1" id="KW-0472">Membrane</keyword>
<evidence type="ECO:0000256" key="1">
    <source>
        <dbReference type="SAM" id="Phobius"/>
    </source>
</evidence>
<protein>
    <submittedName>
        <fullName evidence="2">Uncharacterized protein</fullName>
    </submittedName>
</protein>
<proteinExistence type="predicted"/>
<organism evidence="2 3">
    <name type="scientific">Enterobacter cloacae subsp. cloacae</name>
    <dbReference type="NCBI Taxonomy" id="336306"/>
    <lineage>
        <taxon>Bacteria</taxon>
        <taxon>Pseudomonadati</taxon>
        <taxon>Pseudomonadota</taxon>
        <taxon>Gammaproteobacteria</taxon>
        <taxon>Enterobacterales</taxon>
        <taxon>Enterobacteriaceae</taxon>
        <taxon>Enterobacter</taxon>
        <taxon>Enterobacter cloacae complex</taxon>
    </lineage>
</organism>
<dbReference type="Proteomes" id="UP000033344">
    <property type="component" value="Unassembled WGS sequence"/>
</dbReference>
<reference evidence="2 3" key="1">
    <citation type="submission" date="2015-03" db="EMBL/GenBank/DDBJ databases">
        <authorList>
            <person name="McCorrison J."/>
            <person name="Sanka R."/>
            <person name="Adams M."/>
            <person name="Brinkac L."/>
            <person name="Nierman W."/>
            <person name="Sutton G."/>
            <person name="Nelson K."/>
            <person name="Kiedrowski L."/>
            <person name="Guerrero D."/>
            <person name="Bonomo R."/>
        </authorList>
    </citation>
    <scope>NUCLEOTIDE SEQUENCE [LARGE SCALE GENOMIC DNA]</scope>
    <source>
        <strain evidence="2 3">42324</strain>
    </source>
</reference>
<feature type="transmembrane region" description="Helical" evidence="1">
    <location>
        <begin position="6"/>
        <end position="26"/>
    </location>
</feature>
<sequence length="73" mass="8646">MWPLLIVGRSFLYFLAIRFAIIKSLLPKHDKFVVFKPLQHDIFSCGKYFAEAIIKVSFKTNNEINRKENQKML</sequence>
<dbReference type="AlphaFoldDB" id="A0AAE2JQA4"/>
<evidence type="ECO:0000313" key="2">
    <source>
        <dbReference type="EMBL" id="KJM36269.1"/>
    </source>
</evidence>
<dbReference type="EMBL" id="JZYG01000014">
    <property type="protein sequence ID" value="KJM36269.1"/>
    <property type="molecule type" value="Genomic_DNA"/>
</dbReference>
<accession>A0AAE2JQA4</accession>
<keyword evidence="1" id="KW-0812">Transmembrane</keyword>
<comment type="caution">
    <text evidence="2">The sequence shown here is derived from an EMBL/GenBank/DDBJ whole genome shotgun (WGS) entry which is preliminary data.</text>
</comment>